<evidence type="ECO:0000313" key="3">
    <source>
        <dbReference type="Proteomes" id="UP000595610"/>
    </source>
</evidence>
<dbReference type="RefSeq" id="WP_157004284.1">
    <property type="nucleotide sequence ID" value="NZ_CP066077.1"/>
</dbReference>
<evidence type="ECO:0000313" key="2">
    <source>
        <dbReference type="EMBL" id="QQC67854.1"/>
    </source>
</evidence>
<feature type="region of interest" description="Disordered" evidence="1">
    <location>
        <begin position="1"/>
        <end position="21"/>
    </location>
</feature>
<feature type="compositionally biased region" description="Basic residues" evidence="1">
    <location>
        <begin position="1"/>
        <end position="16"/>
    </location>
</feature>
<protein>
    <recommendedName>
        <fullName evidence="4">DNA-binding protein</fullName>
    </recommendedName>
</protein>
<evidence type="ECO:0008006" key="4">
    <source>
        <dbReference type="Google" id="ProtNLM"/>
    </source>
</evidence>
<reference evidence="2 3" key="1">
    <citation type="submission" date="2020-12" db="EMBL/GenBank/DDBJ databases">
        <title>FDA dAtabase for Regulatory Grade micrObial Sequences (FDA-ARGOS): Supporting development and validation of Infectious Disease Dx tests.</title>
        <authorList>
            <person name="Nelson B."/>
            <person name="Plummer A."/>
            <person name="Tallon L."/>
            <person name="Sadzewicz L."/>
            <person name="Zhao X."/>
            <person name="Boylan J."/>
            <person name="Ott S."/>
            <person name="Bowen H."/>
            <person name="Vavikolanu K."/>
            <person name="Mehta A."/>
            <person name="Aluvathingal J."/>
            <person name="Nadendla S."/>
            <person name="Myers T."/>
            <person name="Yan Y."/>
            <person name="Sichtig H."/>
        </authorList>
    </citation>
    <scope>NUCLEOTIDE SEQUENCE [LARGE SCALE GENOMIC DNA]</scope>
    <source>
        <strain evidence="2 3">FDAARGOS_1049</strain>
        <plasmid evidence="2 3">unnamed</plasmid>
    </source>
</reference>
<evidence type="ECO:0000256" key="1">
    <source>
        <dbReference type="SAM" id="MobiDB-lite"/>
    </source>
</evidence>
<name>A0A7T4N9R0_9BURK</name>
<organism evidence="2 3">
    <name type="scientific">Paraburkholderia ginsengisoli</name>
    <dbReference type="NCBI Taxonomy" id="311231"/>
    <lineage>
        <taxon>Bacteria</taxon>
        <taxon>Pseudomonadati</taxon>
        <taxon>Pseudomonadota</taxon>
        <taxon>Betaproteobacteria</taxon>
        <taxon>Burkholderiales</taxon>
        <taxon>Burkholderiaceae</taxon>
        <taxon>Paraburkholderia</taxon>
    </lineage>
</organism>
<keyword evidence="3" id="KW-1185">Reference proteome</keyword>
<dbReference type="Proteomes" id="UP000595610">
    <property type="component" value="Plasmid unnamed"/>
</dbReference>
<dbReference type="KEGG" id="pgis:I6I06_28970"/>
<dbReference type="EMBL" id="CP066077">
    <property type="protein sequence ID" value="QQC67854.1"/>
    <property type="molecule type" value="Genomic_DNA"/>
</dbReference>
<keyword evidence="2" id="KW-0614">Plasmid</keyword>
<dbReference type="AlphaFoldDB" id="A0A7T4N9R0"/>
<sequence length="119" mass="13083">MASPRKPRLPGQRKPRPLNTEKLLERMQVGKTYHAYQLAAKFNLSSLEIRPLLDSLIGSGKLEVGQVDELAGGYRRPHPGTASESATALPRTFAVQHGELTGYEAEFARRVALCLSVRG</sequence>
<proteinExistence type="predicted"/>
<gene>
    <name evidence="2" type="ORF">I6I06_28970</name>
</gene>
<geneLocation type="plasmid" evidence="2 3">
    <name>unnamed</name>
</geneLocation>
<accession>A0A7T4N9R0</accession>